<reference evidence="2 3" key="1">
    <citation type="submission" date="2023-02" db="EMBL/GenBank/DDBJ databases">
        <title>Genome sequence of Sphingobacterium sp. KACC 22765.</title>
        <authorList>
            <person name="Kim S."/>
            <person name="Heo J."/>
            <person name="Kwon S.-W."/>
        </authorList>
    </citation>
    <scope>NUCLEOTIDE SEQUENCE [LARGE SCALE GENOMIC DNA]</scope>
    <source>
        <strain evidence="2 3">KACC 22765</strain>
    </source>
</reference>
<dbReference type="GO" id="GO:0016787">
    <property type="term" value="F:hydrolase activity"/>
    <property type="evidence" value="ECO:0007669"/>
    <property type="project" value="UniProtKB-KW"/>
</dbReference>
<evidence type="ECO:0000313" key="2">
    <source>
        <dbReference type="EMBL" id="WDF68290.1"/>
    </source>
</evidence>
<dbReference type="EMBL" id="CP117880">
    <property type="protein sequence ID" value="WDF68290.1"/>
    <property type="molecule type" value="Genomic_DNA"/>
</dbReference>
<dbReference type="RefSeq" id="WP_274267023.1">
    <property type="nucleotide sequence ID" value="NZ_CP117880.1"/>
</dbReference>
<dbReference type="Proteomes" id="UP001221558">
    <property type="component" value="Chromosome"/>
</dbReference>
<organism evidence="2 3">
    <name type="scientific">Sphingobacterium oryzagri</name>
    <dbReference type="NCBI Taxonomy" id="3025669"/>
    <lineage>
        <taxon>Bacteria</taxon>
        <taxon>Pseudomonadati</taxon>
        <taxon>Bacteroidota</taxon>
        <taxon>Sphingobacteriia</taxon>
        <taxon>Sphingobacteriales</taxon>
        <taxon>Sphingobacteriaceae</taxon>
        <taxon>Sphingobacterium</taxon>
    </lineage>
</organism>
<name>A0ABY7WJ32_9SPHI</name>
<dbReference type="PANTHER" id="PTHR22946:SF0">
    <property type="entry name" value="DIENELACTONE HYDROLASE DOMAIN-CONTAINING PROTEIN"/>
    <property type="match status" value="1"/>
</dbReference>
<protein>
    <submittedName>
        <fullName evidence="2">Dienelactone hydrolase family protein</fullName>
    </submittedName>
</protein>
<dbReference type="PANTHER" id="PTHR22946">
    <property type="entry name" value="DIENELACTONE HYDROLASE DOMAIN-CONTAINING PROTEIN-RELATED"/>
    <property type="match status" value="1"/>
</dbReference>
<dbReference type="InterPro" id="IPR029058">
    <property type="entry name" value="AB_hydrolase_fold"/>
</dbReference>
<dbReference type="SUPFAM" id="SSF53474">
    <property type="entry name" value="alpha/beta-Hydrolases"/>
    <property type="match status" value="1"/>
</dbReference>
<proteinExistence type="predicted"/>
<keyword evidence="3" id="KW-1185">Reference proteome</keyword>
<gene>
    <name evidence="2" type="ORF">PQ465_18585</name>
</gene>
<evidence type="ECO:0000313" key="3">
    <source>
        <dbReference type="Proteomes" id="UP001221558"/>
    </source>
</evidence>
<feature type="domain" description="Dienelactone hydrolase" evidence="1">
    <location>
        <begin position="36"/>
        <end position="245"/>
    </location>
</feature>
<evidence type="ECO:0000259" key="1">
    <source>
        <dbReference type="Pfam" id="PF01738"/>
    </source>
</evidence>
<keyword evidence="2" id="KW-0378">Hydrolase</keyword>
<dbReference type="InterPro" id="IPR050261">
    <property type="entry name" value="FrsA_esterase"/>
</dbReference>
<dbReference type="Gene3D" id="3.40.50.1820">
    <property type="entry name" value="alpha/beta hydrolase"/>
    <property type="match status" value="1"/>
</dbReference>
<dbReference type="Pfam" id="PF01738">
    <property type="entry name" value="DLH"/>
    <property type="match status" value="1"/>
</dbReference>
<accession>A0ABY7WJ32</accession>
<dbReference type="InterPro" id="IPR002925">
    <property type="entry name" value="Dienelactn_hydro"/>
</dbReference>
<sequence>MSQFLILMTTFFAGTSLYAQELKNVTYMDGAQRLNGLVTSNAGTEKPAVLILPAWQGIDQEAKDAALALEKEGYLVFIADIYGEGNVPSDHAAAGKIAGRYKADYKAYQHRITLALDALKKSGARADKIAIIGYCFGGTGALEAARANLPVQGVVCIHGGLDKDASRPNAAITTKVLIENPAEDKSVTEASLKAITKELNDAKADWQLITYAHTGHTFTNPKSPEYNALMATRAWNHTRLFLAEVLK</sequence>